<dbReference type="InterPro" id="IPR037225">
    <property type="entry name" value="Nuo51_FMN-bd_sf"/>
</dbReference>
<comment type="caution">
    <text evidence="9">The sequence shown here is derived from an EMBL/GenBank/DDBJ whole genome shotgun (WGS) entry which is preliminary data.</text>
</comment>
<dbReference type="Pfam" id="PF10589">
    <property type="entry name" value="NADH_4Fe-4S"/>
    <property type="match status" value="1"/>
</dbReference>
<keyword evidence="5" id="KW-0408">Iron</keyword>
<dbReference type="InterPro" id="IPR037207">
    <property type="entry name" value="Nuop51_4Fe4S-bd_sf"/>
</dbReference>
<evidence type="ECO:0000313" key="10">
    <source>
        <dbReference type="Proteomes" id="UP000223527"/>
    </source>
</evidence>
<dbReference type="SUPFAM" id="SSF142984">
    <property type="entry name" value="Nqo1 middle domain-like"/>
    <property type="match status" value="1"/>
</dbReference>
<name>A0A2C7AFN7_9PROT</name>
<organism evidence="9 10">
    <name type="scientific">Teichococcus rhizosphaerae</name>
    <dbReference type="NCBI Taxonomy" id="1335062"/>
    <lineage>
        <taxon>Bacteria</taxon>
        <taxon>Pseudomonadati</taxon>
        <taxon>Pseudomonadota</taxon>
        <taxon>Alphaproteobacteria</taxon>
        <taxon>Acetobacterales</taxon>
        <taxon>Roseomonadaceae</taxon>
        <taxon>Roseomonas</taxon>
    </lineage>
</organism>
<dbReference type="PANTHER" id="PTHR43578">
    <property type="entry name" value="NADH-QUINONE OXIDOREDUCTASE SUBUNIT F"/>
    <property type="match status" value="1"/>
</dbReference>
<evidence type="ECO:0000256" key="3">
    <source>
        <dbReference type="ARBA" id="ARBA00022485"/>
    </source>
</evidence>
<dbReference type="Proteomes" id="UP000223527">
    <property type="component" value="Unassembled WGS sequence"/>
</dbReference>
<keyword evidence="4" id="KW-0479">Metal-binding</keyword>
<evidence type="ECO:0000256" key="6">
    <source>
        <dbReference type="ARBA" id="ARBA00023014"/>
    </source>
</evidence>
<gene>
    <name evidence="9" type="ORF">CR162_08410</name>
</gene>
<evidence type="ECO:0000256" key="1">
    <source>
        <dbReference type="ARBA" id="ARBA00001917"/>
    </source>
</evidence>
<evidence type="ECO:0000256" key="2">
    <source>
        <dbReference type="ARBA" id="ARBA00007523"/>
    </source>
</evidence>
<protein>
    <submittedName>
        <fullName evidence="9">NADH-quinone oxidoreductase subunit F</fullName>
    </submittedName>
</protein>
<dbReference type="Gene3D" id="3.10.20.600">
    <property type="match status" value="1"/>
</dbReference>
<evidence type="ECO:0000259" key="8">
    <source>
        <dbReference type="SMART" id="SM00928"/>
    </source>
</evidence>
<dbReference type="OrthoDB" id="9805533at2"/>
<feature type="domain" description="NADH-ubiquinone oxidoreductase 51kDa subunit iron-sulphur binding" evidence="8">
    <location>
        <begin position="322"/>
        <end position="367"/>
    </location>
</feature>
<dbReference type="EMBL" id="PDNU01000010">
    <property type="protein sequence ID" value="PHK95497.1"/>
    <property type="molecule type" value="Genomic_DNA"/>
</dbReference>
<reference evidence="9 10" key="1">
    <citation type="submission" date="2017-10" db="EMBL/GenBank/DDBJ databases">
        <authorList>
            <person name="Banno H."/>
            <person name="Chua N.-H."/>
        </authorList>
    </citation>
    <scope>NUCLEOTIDE SEQUENCE [LARGE SCALE GENOMIC DNA]</scope>
    <source>
        <strain evidence="9 10">YW11</strain>
    </source>
</reference>
<accession>A0A2C7AFN7</accession>
<dbReference type="Gene3D" id="3.40.50.11540">
    <property type="entry name" value="NADH-ubiquinone oxidoreductase 51kDa subunit"/>
    <property type="match status" value="1"/>
</dbReference>
<dbReference type="SUPFAM" id="SSF142019">
    <property type="entry name" value="Nqo1 FMN-binding domain-like"/>
    <property type="match status" value="1"/>
</dbReference>
<evidence type="ECO:0000256" key="5">
    <source>
        <dbReference type="ARBA" id="ARBA00023004"/>
    </source>
</evidence>
<evidence type="ECO:0000313" key="9">
    <source>
        <dbReference type="EMBL" id="PHK95497.1"/>
    </source>
</evidence>
<dbReference type="PANTHER" id="PTHR43578:SF3">
    <property type="entry name" value="NADH-QUINONE OXIDOREDUCTASE SUBUNIT F"/>
    <property type="match status" value="1"/>
</dbReference>
<dbReference type="Gene3D" id="1.20.1440.230">
    <property type="entry name" value="NADH-ubiquinone oxidoreductase 51kDa subunit, iron-sulphur binding domain"/>
    <property type="match status" value="1"/>
</dbReference>
<dbReference type="InterPro" id="IPR011538">
    <property type="entry name" value="Nuo51_FMN-bd"/>
</dbReference>
<dbReference type="GO" id="GO:0046872">
    <property type="term" value="F:metal ion binding"/>
    <property type="evidence" value="ECO:0007669"/>
    <property type="project" value="UniProtKB-KW"/>
</dbReference>
<keyword evidence="10" id="KW-1185">Reference proteome</keyword>
<feature type="region of interest" description="Disordered" evidence="7">
    <location>
        <begin position="405"/>
        <end position="439"/>
    </location>
</feature>
<keyword evidence="3" id="KW-0004">4Fe-4S</keyword>
<dbReference type="GO" id="GO:0051539">
    <property type="term" value="F:4 iron, 4 sulfur cluster binding"/>
    <property type="evidence" value="ECO:0007669"/>
    <property type="project" value="UniProtKB-KW"/>
</dbReference>
<proteinExistence type="inferred from homology"/>
<sequence length="439" mass="44857">MRVLTDERRCVGADLGAWMAAGGGAGLERALADRGGIIPAIEAAGLRGLGGAGFATHRKWAAVAAQPGPGKWVICNGNEDEPGTFKDRFLLSRTPHQVIEGALVAALAVGAADIVLYINPREAAAVAVAREAVAQWEAHPLLARLAGALGEAPRLRVVTGSGLYIGGEETAAVASVMGGFPFPRLKPPFPAESGVGDAPTLVNNVETLAHAGHILAQGPEWYRGLGLGGAPGTKLFSLSGDVLRPGLHELPMGTTLRSLVFGHGGGVLAGRAFKAVFTGGPSNTLLTAADLDVPLDFDSLRARGSRLGTGAMIVVGEGTSILRKTAEYVAFFAANSCGQCPPCKIGTHQVSRILERVEAGAGRPGDLRALENLAGLLPGSGRCGLVDGAATVLASSLRTFRGEYERALGPSGQEDGQEDGQGDGQGDRLRGGGLRGGAP</sequence>
<evidence type="ECO:0000256" key="7">
    <source>
        <dbReference type="SAM" id="MobiDB-lite"/>
    </source>
</evidence>
<dbReference type="InterPro" id="IPR019575">
    <property type="entry name" value="Nuop51_4Fe4S-bd"/>
</dbReference>
<evidence type="ECO:0000256" key="4">
    <source>
        <dbReference type="ARBA" id="ARBA00022723"/>
    </source>
</evidence>
<comment type="cofactor">
    <cofactor evidence="1">
        <name>FMN</name>
        <dbReference type="ChEBI" id="CHEBI:58210"/>
    </cofactor>
</comment>
<dbReference type="AlphaFoldDB" id="A0A2C7AFN7"/>
<dbReference type="SMART" id="SM00928">
    <property type="entry name" value="NADH_4Fe-4S"/>
    <property type="match status" value="1"/>
</dbReference>
<dbReference type="RefSeq" id="WP_099095093.1">
    <property type="nucleotide sequence ID" value="NZ_PDNU01000010.1"/>
</dbReference>
<dbReference type="SUPFAM" id="SSF140490">
    <property type="entry name" value="Nqo1C-terminal domain-like"/>
    <property type="match status" value="1"/>
</dbReference>
<dbReference type="Pfam" id="PF01512">
    <property type="entry name" value="Complex1_51K"/>
    <property type="match status" value="1"/>
</dbReference>
<keyword evidence="6" id="KW-0411">Iron-sulfur</keyword>
<comment type="similarity">
    <text evidence="2">Belongs to the complex I 51 kDa subunit family.</text>
</comment>